<protein>
    <submittedName>
        <fullName evidence="1">Uncharacterized protein</fullName>
    </submittedName>
</protein>
<gene>
    <name evidence="1" type="ORF">ILYODFUR_022576</name>
</gene>
<organism evidence="1 2">
    <name type="scientific">Ilyodon furcidens</name>
    <name type="common">goldbreast splitfin</name>
    <dbReference type="NCBI Taxonomy" id="33524"/>
    <lineage>
        <taxon>Eukaryota</taxon>
        <taxon>Metazoa</taxon>
        <taxon>Chordata</taxon>
        <taxon>Craniata</taxon>
        <taxon>Vertebrata</taxon>
        <taxon>Euteleostomi</taxon>
        <taxon>Actinopterygii</taxon>
        <taxon>Neopterygii</taxon>
        <taxon>Teleostei</taxon>
        <taxon>Neoteleostei</taxon>
        <taxon>Acanthomorphata</taxon>
        <taxon>Ovalentaria</taxon>
        <taxon>Atherinomorphae</taxon>
        <taxon>Cyprinodontiformes</taxon>
        <taxon>Goodeidae</taxon>
        <taxon>Ilyodon</taxon>
    </lineage>
</organism>
<comment type="caution">
    <text evidence="1">The sequence shown here is derived from an EMBL/GenBank/DDBJ whole genome shotgun (WGS) entry which is preliminary data.</text>
</comment>
<evidence type="ECO:0000313" key="1">
    <source>
        <dbReference type="EMBL" id="MEQ2237383.1"/>
    </source>
</evidence>
<proteinExistence type="predicted"/>
<reference evidence="1 2" key="1">
    <citation type="submission" date="2021-06" db="EMBL/GenBank/DDBJ databases">
        <authorList>
            <person name="Palmer J.M."/>
        </authorList>
    </citation>
    <scope>NUCLEOTIDE SEQUENCE [LARGE SCALE GENOMIC DNA]</scope>
    <source>
        <strain evidence="2">if_2019</strain>
        <tissue evidence="1">Muscle</tissue>
    </source>
</reference>
<accession>A0ABV0U0L2</accession>
<dbReference type="EMBL" id="JAHRIQ010048842">
    <property type="protein sequence ID" value="MEQ2237383.1"/>
    <property type="molecule type" value="Genomic_DNA"/>
</dbReference>
<name>A0ABV0U0L2_9TELE</name>
<keyword evidence="2" id="KW-1185">Reference proteome</keyword>
<dbReference type="Proteomes" id="UP001482620">
    <property type="component" value="Unassembled WGS sequence"/>
</dbReference>
<evidence type="ECO:0000313" key="2">
    <source>
        <dbReference type="Proteomes" id="UP001482620"/>
    </source>
</evidence>
<sequence>MHFQDDAVRCSPTRQHHLILMSASTKRPHRTKPISITCHGDGPTAWPRSFSPLQAYSSTSATPIPEFSPCKPQLNQPVMYGTMKRVWGVSWHTQENTYQIAHYALLCVSRDKKEGRGVMNVLRLSFSLDHLFAEFKEISAQ</sequence>